<evidence type="ECO:0000256" key="3">
    <source>
        <dbReference type="ARBA" id="ARBA00022448"/>
    </source>
</evidence>
<dbReference type="EMBL" id="JANAVB010001997">
    <property type="protein sequence ID" value="KAJ6852001.1"/>
    <property type="molecule type" value="Genomic_DNA"/>
</dbReference>
<evidence type="ECO:0000256" key="11">
    <source>
        <dbReference type="ARBA" id="ARBA00037962"/>
    </source>
</evidence>
<evidence type="ECO:0000256" key="9">
    <source>
        <dbReference type="ARBA" id="ARBA00023054"/>
    </source>
</evidence>
<comment type="similarity">
    <text evidence="11">Belongs to the BET1 family.</text>
</comment>
<evidence type="ECO:0000256" key="10">
    <source>
        <dbReference type="ARBA" id="ARBA00023136"/>
    </source>
</evidence>
<evidence type="ECO:0000313" key="17">
    <source>
        <dbReference type="Proteomes" id="UP001140949"/>
    </source>
</evidence>
<evidence type="ECO:0000259" key="14">
    <source>
        <dbReference type="PROSITE" id="PS50192"/>
    </source>
</evidence>
<reference evidence="16" key="1">
    <citation type="journal article" date="2023" name="GigaByte">
        <title>Genome assembly of the bearded iris, Iris pallida Lam.</title>
        <authorList>
            <person name="Bruccoleri R.E."/>
            <person name="Oakeley E.J."/>
            <person name="Faust A.M.E."/>
            <person name="Altorfer M."/>
            <person name="Dessus-Babus S."/>
            <person name="Burckhardt D."/>
            <person name="Oertli M."/>
            <person name="Naumann U."/>
            <person name="Petersen F."/>
            <person name="Wong J."/>
        </authorList>
    </citation>
    <scope>NUCLEOTIDE SEQUENCE</scope>
    <source>
        <strain evidence="16">GSM-AAB239-AS_SAM_17_03QT</strain>
    </source>
</reference>
<evidence type="ECO:0000256" key="13">
    <source>
        <dbReference type="SAM" id="Phobius"/>
    </source>
</evidence>
<dbReference type="SMART" id="SM00397">
    <property type="entry name" value="t_SNARE"/>
    <property type="match status" value="1"/>
</dbReference>
<feature type="transmembrane region" description="Helical" evidence="13">
    <location>
        <begin position="105"/>
        <end position="123"/>
    </location>
</feature>
<keyword evidence="7 13" id="KW-1133">Transmembrane helix</keyword>
<dbReference type="CDD" id="cd15853">
    <property type="entry name" value="SNARE_Bet1"/>
    <property type="match status" value="1"/>
</dbReference>
<reference evidence="16" key="2">
    <citation type="submission" date="2023-04" db="EMBL/GenBank/DDBJ databases">
        <authorList>
            <person name="Bruccoleri R.E."/>
            <person name="Oakeley E.J."/>
            <person name="Faust A.-M."/>
            <person name="Dessus-Babus S."/>
            <person name="Altorfer M."/>
            <person name="Burckhardt D."/>
            <person name="Oertli M."/>
            <person name="Naumann U."/>
            <person name="Petersen F."/>
            <person name="Wong J."/>
        </authorList>
    </citation>
    <scope>NUCLEOTIDE SEQUENCE</scope>
    <source>
        <strain evidence="16">GSM-AAB239-AS_SAM_17_03QT</strain>
        <tissue evidence="16">Leaf</tissue>
    </source>
</reference>
<evidence type="ECO:0000256" key="5">
    <source>
        <dbReference type="ARBA" id="ARBA00022824"/>
    </source>
</evidence>
<gene>
    <name evidence="15" type="ORF">M6B38_157665</name>
    <name evidence="16" type="ORF">M6B38_257290</name>
</gene>
<dbReference type="GO" id="GO:0005789">
    <property type="term" value="C:endoplasmic reticulum membrane"/>
    <property type="evidence" value="ECO:0007669"/>
    <property type="project" value="UniProtKB-SubCell"/>
</dbReference>
<proteinExistence type="inferred from homology"/>
<evidence type="ECO:0000256" key="6">
    <source>
        <dbReference type="ARBA" id="ARBA00022927"/>
    </source>
</evidence>
<keyword evidence="4 13" id="KW-0812">Transmembrane</keyword>
<evidence type="ECO:0000256" key="4">
    <source>
        <dbReference type="ARBA" id="ARBA00022692"/>
    </source>
</evidence>
<dbReference type="PROSITE" id="PS50192">
    <property type="entry name" value="T_SNARE"/>
    <property type="match status" value="1"/>
</dbReference>
<dbReference type="Gene3D" id="1.20.5.110">
    <property type="match status" value="1"/>
</dbReference>
<keyword evidence="6" id="KW-0653">Protein transport</keyword>
<dbReference type="PANTHER" id="PTHR12791">
    <property type="entry name" value="GOLGI SNARE BET1-RELATED"/>
    <property type="match status" value="1"/>
</dbReference>
<dbReference type="Proteomes" id="UP001140949">
    <property type="component" value="Unassembled WGS sequence"/>
</dbReference>
<dbReference type="FunFam" id="1.20.5.110:FF:000033">
    <property type="entry name" value="bet1-like SNARE 1-1"/>
    <property type="match status" value="1"/>
</dbReference>
<evidence type="ECO:0000313" key="15">
    <source>
        <dbReference type="EMBL" id="KAJ6810080.1"/>
    </source>
</evidence>
<organism evidence="16 17">
    <name type="scientific">Iris pallida</name>
    <name type="common">Sweet iris</name>
    <dbReference type="NCBI Taxonomy" id="29817"/>
    <lineage>
        <taxon>Eukaryota</taxon>
        <taxon>Viridiplantae</taxon>
        <taxon>Streptophyta</taxon>
        <taxon>Embryophyta</taxon>
        <taxon>Tracheophyta</taxon>
        <taxon>Spermatophyta</taxon>
        <taxon>Magnoliopsida</taxon>
        <taxon>Liliopsida</taxon>
        <taxon>Asparagales</taxon>
        <taxon>Iridaceae</taxon>
        <taxon>Iridoideae</taxon>
        <taxon>Irideae</taxon>
        <taxon>Iris</taxon>
    </lineage>
</organism>
<evidence type="ECO:0000256" key="12">
    <source>
        <dbReference type="ARBA" id="ARBA00060029"/>
    </source>
</evidence>
<keyword evidence="5" id="KW-0256">Endoplasmic reticulum</keyword>
<keyword evidence="17" id="KW-1185">Reference proteome</keyword>
<dbReference type="InterPro" id="IPR039899">
    <property type="entry name" value="BET1_SNARE"/>
</dbReference>
<protein>
    <submittedName>
        <fullName evidence="16">Bet1-like SNARE 1-1 isoform X1</fullName>
    </submittedName>
</protein>
<dbReference type="InterPro" id="IPR000727">
    <property type="entry name" value="T_SNARE_dom"/>
</dbReference>
<keyword evidence="10 13" id="KW-0472">Membrane</keyword>
<sequence>MNSRKLLDHRGSRTALFDSIEEGQIRGSSYTSHEIEEHDNDRAIDGLQERVSFLKRLTGDMHEEVESHNRLLDRMGHNMDASRGVLSGTMDRFKMVFATKSGRRMVIFVASFLALFLVIYFLTR</sequence>
<comment type="function">
    <text evidence="12">Required for vesicular transport from the ER to the Golgi complex. Functions as a SNARE associated with ER-derived vesicles.</text>
</comment>
<dbReference type="GO" id="GO:0015031">
    <property type="term" value="P:protein transport"/>
    <property type="evidence" value="ECO:0007669"/>
    <property type="project" value="UniProtKB-KW"/>
</dbReference>
<dbReference type="GO" id="GO:0000139">
    <property type="term" value="C:Golgi membrane"/>
    <property type="evidence" value="ECO:0007669"/>
    <property type="project" value="UniProtKB-SubCell"/>
</dbReference>
<feature type="domain" description="T-SNARE coiled-coil homology" evidence="14">
    <location>
        <begin position="34"/>
        <end position="96"/>
    </location>
</feature>
<accession>A0AAX6IG61</accession>
<keyword evidence="8" id="KW-0333">Golgi apparatus</keyword>
<keyword evidence="3" id="KW-0813">Transport</keyword>
<comment type="caution">
    <text evidence="16">The sequence shown here is derived from an EMBL/GenBank/DDBJ whole genome shotgun (WGS) entry which is preliminary data.</text>
</comment>
<evidence type="ECO:0000256" key="1">
    <source>
        <dbReference type="ARBA" id="ARBA00004163"/>
    </source>
</evidence>
<evidence type="ECO:0000256" key="7">
    <source>
        <dbReference type="ARBA" id="ARBA00022989"/>
    </source>
</evidence>
<name>A0AAX6IG61_IRIPA</name>
<evidence type="ECO:0000256" key="8">
    <source>
        <dbReference type="ARBA" id="ARBA00023034"/>
    </source>
</evidence>
<dbReference type="EMBL" id="JANAVB010032618">
    <property type="protein sequence ID" value="KAJ6810080.1"/>
    <property type="molecule type" value="Genomic_DNA"/>
</dbReference>
<dbReference type="SUPFAM" id="SSF58038">
    <property type="entry name" value="SNARE fusion complex"/>
    <property type="match status" value="1"/>
</dbReference>
<evidence type="ECO:0000256" key="2">
    <source>
        <dbReference type="ARBA" id="ARBA00004409"/>
    </source>
</evidence>
<dbReference type="AlphaFoldDB" id="A0AAX6IG61"/>
<evidence type="ECO:0000313" key="16">
    <source>
        <dbReference type="EMBL" id="KAJ6852001.1"/>
    </source>
</evidence>
<keyword evidence="9" id="KW-0175">Coiled coil</keyword>
<comment type="subcellular location">
    <subcellularLocation>
        <location evidence="1">Endoplasmic reticulum membrane</location>
        <topology evidence="1">Single-pass type IV membrane protein</topology>
    </subcellularLocation>
    <subcellularLocation>
        <location evidence="2">Golgi apparatus membrane</location>
        <topology evidence="2">Single-pass type IV membrane protein</topology>
    </subcellularLocation>
</comment>